<comment type="caution">
    <text evidence="2">The sequence shown here is derived from an EMBL/GenBank/DDBJ whole genome shotgun (WGS) entry which is preliminary data.</text>
</comment>
<evidence type="ECO:0000256" key="1">
    <source>
        <dbReference type="SAM" id="Phobius"/>
    </source>
</evidence>
<accession>A0ABQ2ZS46</accession>
<sequence length="104" mass="12179">MIILYLGLLIGGVGLLLLSYVAQFRLAALLRKRYPQHWQVIAEPEHGKTSTFRTWIRMQHVLRSPALPALGDVTINRWLQVWRYSPWLGWLCWFAALAMRLLLH</sequence>
<evidence type="ECO:0000313" key="3">
    <source>
        <dbReference type="Proteomes" id="UP000621898"/>
    </source>
</evidence>
<dbReference type="Proteomes" id="UP000621898">
    <property type="component" value="Unassembled WGS sequence"/>
</dbReference>
<keyword evidence="1" id="KW-0472">Membrane</keyword>
<protein>
    <submittedName>
        <fullName evidence="2">Uncharacterized protein</fullName>
    </submittedName>
</protein>
<proteinExistence type="predicted"/>
<dbReference type="RefSeq" id="WP_189440644.1">
    <property type="nucleotide sequence ID" value="NZ_BMXT01000001.1"/>
</dbReference>
<keyword evidence="1" id="KW-0812">Transmembrane</keyword>
<reference evidence="3" key="1">
    <citation type="journal article" date="2019" name="Int. J. Syst. Evol. Microbiol.">
        <title>The Global Catalogue of Microorganisms (GCM) 10K type strain sequencing project: providing services to taxonomists for standard genome sequencing and annotation.</title>
        <authorList>
            <consortium name="The Broad Institute Genomics Platform"/>
            <consortium name="The Broad Institute Genome Sequencing Center for Infectious Disease"/>
            <person name="Wu L."/>
            <person name="Ma J."/>
        </authorList>
    </citation>
    <scope>NUCLEOTIDE SEQUENCE [LARGE SCALE GENOMIC DNA]</scope>
    <source>
        <strain evidence="3">KCTC 22232</strain>
    </source>
</reference>
<organism evidence="2 3">
    <name type="scientific">Rhodanobacter panaciterrae</name>
    <dbReference type="NCBI Taxonomy" id="490572"/>
    <lineage>
        <taxon>Bacteria</taxon>
        <taxon>Pseudomonadati</taxon>
        <taxon>Pseudomonadota</taxon>
        <taxon>Gammaproteobacteria</taxon>
        <taxon>Lysobacterales</taxon>
        <taxon>Rhodanobacteraceae</taxon>
        <taxon>Rhodanobacter</taxon>
    </lineage>
</organism>
<evidence type="ECO:0000313" key="2">
    <source>
        <dbReference type="EMBL" id="GGY23753.1"/>
    </source>
</evidence>
<gene>
    <name evidence="2" type="ORF">GCM10008098_16610</name>
</gene>
<keyword evidence="3" id="KW-1185">Reference proteome</keyword>
<dbReference type="EMBL" id="BMXT01000001">
    <property type="protein sequence ID" value="GGY23753.1"/>
    <property type="molecule type" value="Genomic_DNA"/>
</dbReference>
<keyword evidence="1" id="KW-1133">Transmembrane helix</keyword>
<name>A0ABQ2ZS46_9GAMM</name>
<feature type="transmembrane region" description="Helical" evidence="1">
    <location>
        <begin position="87"/>
        <end position="103"/>
    </location>
</feature>